<gene>
    <name evidence="10" type="ORF">BBI01_11060</name>
</gene>
<feature type="domain" description="Glycosyltransferase RgtA/B/C/D-like" evidence="9">
    <location>
        <begin position="50"/>
        <end position="207"/>
    </location>
</feature>
<keyword evidence="4 10" id="KW-0808">Transferase</keyword>
<feature type="transmembrane region" description="Helical" evidence="8">
    <location>
        <begin position="147"/>
        <end position="178"/>
    </location>
</feature>
<keyword evidence="11" id="KW-1185">Reference proteome</keyword>
<comment type="caution">
    <text evidence="10">The sequence shown here is derived from an EMBL/GenBank/DDBJ whole genome shotgun (WGS) entry which is preliminary data.</text>
</comment>
<feature type="transmembrane region" description="Helical" evidence="8">
    <location>
        <begin position="190"/>
        <end position="209"/>
    </location>
</feature>
<evidence type="ECO:0000256" key="4">
    <source>
        <dbReference type="ARBA" id="ARBA00022679"/>
    </source>
</evidence>
<feature type="transmembrane region" description="Helical" evidence="8">
    <location>
        <begin position="240"/>
        <end position="259"/>
    </location>
</feature>
<dbReference type="RefSeq" id="WP_065394909.1">
    <property type="nucleotide sequence ID" value="NZ_MAYH01000034.1"/>
</dbReference>
<comment type="subcellular location">
    <subcellularLocation>
        <location evidence="1">Cell membrane</location>
        <topology evidence="1">Multi-pass membrane protein</topology>
    </subcellularLocation>
</comment>
<dbReference type="InterPro" id="IPR038731">
    <property type="entry name" value="RgtA/B/C-like"/>
</dbReference>
<dbReference type="PANTHER" id="PTHR33908:SF11">
    <property type="entry name" value="MEMBRANE PROTEIN"/>
    <property type="match status" value="1"/>
</dbReference>
<evidence type="ECO:0000259" key="9">
    <source>
        <dbReference type="Pfam" id="PF13231"/>
    </source>
</evidence>
<accession>A0A1B8ZFW5</accession>
<feature type="transmembrane region" description="Helical" evidence="8">
    <location>
        <begin position="43"/>
        <end position="61"/>
    </location>
</feature>
<reference evidence="10 11" key="1">
    <citation type="submission" date="2016-07" db="EMBL/GenBank/DDBJ databases">
        <authorList>
            <person name="Jeong J.-J."/>
            <person name="Kim D.W."/>
            <person name="Sang M.K."/>
            <person name="Choi I.-G."/>
            <person name="Kim K.D."/>
        </authorList>
    </citation>
    <scope>NUCLEOTIDE SEQUENCE [LARGE SCALE GENOMIC DNA]</scope>
    <source>
        <strain evidence="10 11">UTM-3</strain>
    </source>
</reference>
<evidence type="ECO:0000313" key="11">
    <source>
        <dbReference type="Proteomes" id="UP000092651"/>
    </source>
</evidence>
<dbReference type="AlphaFoldDB" id="A0A1B8ZFW5"/>
<protein>
    <submittedName>
        <fullName evidence="10">Glycosyl transferase</fullName>
    </submittedName>
</protein>
<dbReference type="GO" id="GO:0009103">
    <property type="term" value="P:lipopolysaccharide biosynthetic process"/>
    <property type="evidence" value="ECO:0007669"/>
    <property type="project" value="UniProtKB-ARBA"/>
</dbReference>
<dbReference type="Pfam" id="PF13231">
    <property type="entry name" value="PMT_2"/>
    <property type="match status" value="1"/>
</dbReference>
<organism evidence="10 11">
    <name type="scientific">Chryseobacterium artocarpi</name>
    <dbReference type="NCBI Taxonomy" id="1414727"/>
    <lineage>
        <taxon>Bacteria</taxon>
        <taxon>Pseudomonadati</taxon>
        <taxon>Bacteroidota</taxon>
        <taxon>Flavobacteriia</taxon>
        <taxon>Flavobacteriales</taxon>
        <taxon>Weeksellaceae</taxon>
        <taxon>Chryseobacterium group</taxon>
        <taxon>Chryseobacterium</taxon>
    </lineage>
</organism>
<evidence type="ECO:0000256" key="7">
    <source>
        <dbReference type="ARBA" id="ARBA00023136"/>
    </source>
</evidence>
<proteinExistence type="predicted"/>
<keyword evidence="2" id="KW-1003">Cell membrane</keyword>
<evidence type="ECO:0000313" key="10">
    <source>
        <dbReference type="EMBL" id="OCA70491.1"/>
    </source>
</evidence>
<evidence type="ECO:0000256" key="6">
    <source>
        <dbReference type="ARBA" id="ARBA00022989"/>
    </source>
</evidence>
<dbReference type="EMBL" id="MAYH01000034">
    <property type="protein sequence ID" value="OCA70491.1"/>
    <property type="molecule type" value="Genomic_DNA"/>
</dbReference>
<sequence length="508" mass="59097">MKKSYLILFLFVIVKFILQYTLINPEYELQRDEYLHLDQGNHLAWGYLSVPPVSSWISWLIKILGGSVFWIKFFPALFGAFTMIVVWKAIEELKGGLFALLLASLGLLFSSLLRLNMLYQPNSLDVLLWTSFFYILIKYINTEKISWLYWGGAIFGIGILNKYNIAFLALGFIPALLLTKQRRIFANPHTYGAALLALIIIFPNLVWQYNNGFPVIHHMKELSEYQLVNVNRFDFLKSQLLFFIGVTFVILFGFYALLFYKAFEKIRFFFWGYVFTMSLFMFFKAKDYYAIGLYPVYIGFGAVYLEDILNGGWKKYLKPVCLLHPVILFLPIYNLAFPNKTPEFIVQNPDSYKRFGLLRWEDGQDHPLPQDFADMLGWKELAQKVDKEYSRLSKSGNTLVLCDNYGQAGAINFYSTKGVKAVSFNADYIDWMDLSKNYKNLIRVKDNSENELEETGDFFKHAEIADSVTNPYARGRGTVIFSFEDAKIDIRNRIQNEINEVKDRWSSK</sequence>
<evidence type="ECO:0000256" key="2">
    <source>
        <dbReference type="ARBA" id="ARBA00022475"/>
    </source>
</evidence>
<keyword evidence="6 8" id="KW-1133">Transmembrane helix</keyword>
<evidence type="ECO:0000256" key="1">
    <source>
        <dbReference type="ARBA" id="ARBA00004651"/>
    </source>
</evidence>
<dbReference type="OrthoDB" id="9813729at2"/>
<feature type="transmembrane region" description="Helical" evidence="8">
    <location>
        <begin position="73"/>
        <end position="90"/>
    </location>
</feature>
<evidence type="ECO:0000256" key="5">
    <source>
        <dbReference type="ARBA" id="ARBA00022692"/>
    </source>
</evidence>
<feature type="transmembrane region" description="Helical" evidence="8">
    <location>
        <begin position="289"/>
        <end position="305"/>
    </location>
</feature>
<keyword evidence="3" id="KW-0328">Glycosyltransferase</keyword>
<dbReference type="GO" id="GO:0005886">
    <property type="term" value="C:plasma membrane"/>
    <property type="evidence" value="ECO:0007669"/>
    <property type="project" value="UniProtKB-SubCell"/>
</dbReference>
<feature type="transmembrane region" description="Helical" evidence="8">
    <location>
        <begin position="266"/>
        <end position="283"/>
    </location>
</feature>
<dbReference type="InterPro" id="IPR050297">
    <property type="entry name" value="LipidA_mod_glycosyltrf_83"/>
</dbReference>
<evidence type="ECO:0000256" key="3">
    <source>
        <dbReference type="ARBA" id="ARBA00022676"/>
    </source>
</evidence>
<evidence type="ECO:0000256" key="8">
    <source>
        <dbReference type="SAM" id="Phobius"/>
    </source>
</evidence>
<feature type="transmembrane region" description="Helical" evidence="8">
    <location>
        <begin position="5"/>
        <end position="23"/>
    </location>
</feature>
<name>A0A1B8ZFW5_9FLAO</name>
<dbReference type="Proteomes" id="UP000092651">
    <property type="component" value="Unassembled WGS sequence"/>
</dbReference>
<keyword evidence="7 8" id="KW-0472">Membrane</keyword>
<feature type="transmembrane region" description="Helical" evidence="8">
    <location>
        <begin position="122"/>
        <end position="141"/>
    </location>
</feature>
<keyword evidence="5 8" id="KW-0812">Transmembrane</keyword>
<dbReference type="PANTHER" id="PTHR33908">
    <property type="entry name" value="MANNOSYLTRANSFERASE YKCB-RELATED"/>
    <property type="match status" value="1"/>
</dbReference>
<dbReference type="GO" id="GO:0016763">
    <property type="term" value="F:pentosyltransferase activity"/>
    <property type="evidence" value="ECO:0007669"/>
    <property type="project" value="TreeGrafter"/>
</dbReference>
<feature type="transmembrane region" description="Helical" evidence="8">
    <location>
        <begin position="96"/>
        <end position="115"/>
    </location>
</feature>